<dbReference type="OrthoDB" id="3964962at2"/>
<sequence>MAGDDTGATANSVPGEAGWVLQARDIREVHLHPGDASTGSSWRRPIGDWHPYALQVHKALSVPSPDVPLPLLPAYVRRNHDDALDAELRDLTANTMVVLVGGSSTGKTRAFYEAIGRHPVLRHWGLVHPRTGEELYGLLRGDRLEPYTILWLNEVHNYLSGPSGQTVAAELHAQLTNQDAVRPFIVVATLWPEFWATLTSEPVSVHDPHLRARSLLEGAVRIDVAERFSDDSIARLLDEPSTDPRLLVAARTAGLRGAVIQTLVGGPSLVRRFETPDTAVDRYAAAVVSVALDARQLGHRAPFPRALLAAASGAYLSEEDRVGAPADWFEQGLRRASRDRTHGISLLLPVRAADDQPGEADSYDIHDYLEQHGWQSRRFRSTSATLWAALLEHTRSADDLAAIGASAFNRLDYRYAEAFLLSSVKQGYDQARWTLVDLLDAQGRLEEEVHVLLGLAARDAQAHRRLIDLLVEHHAIDDVRVFVDRGDYYAVEKLADLLVELGEVDELTALLGQSGEGIVRLKLAQLLERQDRADEALRVLAPGDAAAHLLMVAIMARHGLVQELEHFEHVDTRCLLGDLCARHAQAQLIDLLARRGEAGRARSFASQGAVADQRYQALLLWQHDYPEHAEAVLQPLSDAGDVRSTRYRIDLLPRPAQPSASVQATESYNPPAARDRLANFLAEHEMVDELRELADGGHEYGRWRLLNLLAEQGDTRELAELADTGHVNACRRLAEILARQGRVAELRARVARGDVAARDELVWLSAAKKRKGSDQAAELLRRGLEPDGALGRPTW</sequence>
<dbReference type="Proteomes" id="UP000268727">
    <property type="component" value="Unassembled WGS sequence"/>
</dbReference>
<dbReference type="AlphaFoldDB" id="A0A3N1H2W4"/>
<comment type="caution">
    <text evidence="1">The sequence shown here is derived from an EMBL/GenBank/DDBJ whole genome shotgun (WGS) entry which is preliminary data.</text>
</comment>
<dbReference type="RefSeq" id="WP_148088752.1">
    <property type="nucleotide sequence ID" value="NZ_RJKM01000001.1"/>
</dbReference>
<gene>
    <name evidence="1" type="ORF">EDD40_2107</name>
</gene>
<evidence type="ECO:0000313" key="2">
    <source>
        <dbReference type="Proteomes" id="UP000268727"/>
    </source>
</evidence>
<dbReference type="EMBL" id="RJKM01000001">
    <property type="protein sequence ID" value="ROP36828.1"/>
    <property type="molecule type" value="Genomic_DNA"/>
</dbReference>
<name>A0A3N1H2W4_9PSEU</name>
<evidence type="ECO:0000313" key="1">
    <source>
        <dbReference type="EMBL" id="ROP36828.1"/>
    </source>
</evidence>
<protein>
    <submittedName>
        <fullName evidence="1">Uncharacterized protein</fullName>
    </submittedName>
</protein>
<organism evidence="1 2">
    <name type="scientific">Saccharothrix texasensis</name>
    <dbReference type="NCBI Taxonomy" id="103734"/>
    <lineage>
        <taxon>Bacteria</taxon>
        <taxon>Bacillati</taxon>
        <taxon>Actinomycetota</taxon>
        <taxon>Actinomycetes</taxon>
        <taxon>Pseudonocardiales</taxon>
        <taxon>Pseudonocardiaceae</taxon>
        <taxon>Saccharothrix</taxon>
    </lineage>
</organism>
<proteinExistence type="predicted"/>
<keyword evidence="2" id="KW-1185">Reference proteome</keyword>
<reference evidence="1 2" key="1">
    <citation type="submission" date="2018-11" db="EMBL/GenBank/DDBJ databases">
        <title>Sequencing the genomes of 1000 actinobacteria strains.</title>
        <authorList>
            <person name="Klenk H.-P."/>
        </authorList>
    </citation>
    <scope>NUCLEOTIDE SEQUENCE [LARGE SCALE GENOMIC DNA]</scope>
    <source>
        <strain evidence="1 2">DSM 44231</strain>
    </source>
</reference>
<accession>A0A3N1H2W4</accession>